<dbReference type="RefSeq" id="WP_251923028.1">
    <property type="nucleotide sequence ID" value="NZ_CALTSF010000028.1"/>
</dbReference>
<accession>A0A9X2U8E1</accession>
<organism evidence="9 10">
    <name type="scientific">Salinibacter ruber</name>
    <dbReference type="NCBI Taxonomy" id="146919"/>
    <lineage>
        <taxon>Bacteria</taxon>
        <taxon>Pseudomonadati</taxon>
        <taxon>Rhodothermota</taxon>
        <taxon>Rhodothermia</taxon>
        <taxon>Rhodothermales</taxon>
        <taxon>Salinibacteraceae</taxon>
        <taxon>Salinibacter</taxon>
    </lineage>
</organism>
<dbReference type="GO" id="GO:0000179">
    <property type="term" value="F:rRNA (adenine-N6,N6-)-dimethyltransferase activity"/>
    <property type="evidence" value="ECO:0007669"/>
    <property type="project" value="InterPro"/>
</dbReference>
<dbReference type="EMBL" id="JANUBB010000006">
    <property type="protein sequence ID" value="MCS3951728.1"/>
    <property type="molecule type" value="Genomic_DNA"/>
</dbReference>
<evidence type="ECO:0000313" key="9">
    <source>
        <dbReference type="EMBL" id="MCS3951728.1"/>
    </source>
</evidence>
<gene>
    <name evidence="7" type="primary">pcm</name>
    <name evidence="9" type="ORF">GGP83_001680</name>
</gene>
<dbReference type="PROSITE" id="PS01279">
    <property type="entry name" value="PCMT"/>
    <property type="match status" value="1"/>
</dbReference>
<keyword evidence="3 7" id="KW-0963">Cytoplasm</keyword>
<evidence type="ECO:0000256" key="1">
    <source>
        <dbReference type="ARBA" id="ARBA00004496"/>
    </source>
</evidence>
<sequence length="229" mass="24713">MLPVLLALLVVAPPPDTSWPHQDLRERMVQQQIAARGLTDPAVRGALRSVPRHRFVPEVSPELAYADRPLPIGHDQTISQPYIVARMTALVRPDSADRVLEVGTGSGYQAAVLASIVDSVYTIEIIPDLAASATERLRRLGYHNVVVRNGDGFDGWPARAPFDAIVVTAAPDAIPPPLLDQLAEGGRMVVPVGPAGGPQDLTLVTNDDGKLTRRTLAPVRFVPFLRPEP</sequence>
<dbReference type="HAMAP" id="MF_00090">
    <property type="entry name" value="PIMT"/>
    <property type="match status" value="1"/>
</dbReference>
<dbReference type="EC" id="2.1.1.77" evidence="7"/>
<dbReference type="GO" id="GO:0030091">
    <property type="term" value="P:protein repair"/>
    <property type="evidence" value="ECO:0007669"/>
    <property type="project" value="UniProtKB-UniRule"/>
</dbReference>
<dbReference type="GO" id="GO:0004719">
    <property type="term" value="F:protein-L-isoaspartate (D-aspartate) O-methyltransferase activity"/>
    <property type="evidence" value="ECO:0007669"/>
    <property type="project" value="UniProtKB-UniRule"/>
</dbReference>
<dbReference type="PANTHER" id="PTHR11579:SF0">
    <property type="entry name" value="PROTEIN-L-ISOASPARTATE(D-ASPARTATE) O-METHYLTRANSFERASE"/>
    <property type="match status" value="1"/>
</dbReference>
<dbReference type="InterPro" id="IPR000682">
    <property type="entry name" value="PCMT"/>
</dbReference>
<dbReference type="Gene3D" id="3.40.50.150">
    <property type="entry name" value="Vaccinia Virus protein VP39"/>
    <property type="match status" value="1"/>
</dbReference>
<dbReference type="InterPro" id="IPR029063">
    <property type="entry name" value="SAM-dependent_MTases_sf"/>
</dbReference>
<dbReference type="PANTHER" id="PTHR11579">
    <property type="entry name" value="PROTEIN-L-ISOASPARTATE O-METHYLTRANSFERASE"/>
    <property type="match status" value="1"/>
</dbReference>
<reference evidence="9" key="1">
    <citation type="submission" date="2022-08" db="EMBL/GenBank/DDBJ databases">
        <title>Genomic Encyclopedia of Type Strains, Phase V (KMG-V): Genome sequencing to study the core and pangenomes of soil and plant-associated prokaryotes.</title>
        <authorList>
            <person name="Whitman W."/>
        </authorList>
    </citation>
    <scope>NUCLEOTIDE SEQUENCE</scope>
    <source>
        <strain evidence="9">SP2017</strain>
    </source>
</reference>
<evidence type="ECO:0000256" key="4">
    <source>
        <dbReference type="ARBA" id="ARBA00022603"/>
    </source>
</evidence>
<dbReference type="GO" id="GO:0005737">
    <property type="term" value="C:cytoplasm"/>
    <property type="evidence" value="ECO:0007669"/>
    <property type="project" value="UniProtKB-SubCell"/>
</dbReference>
<feature type="active site" evidence="7">
    <location>
        <position position="79"/>
    </location>
</feature>
<comment type="catalytic activity">
    <reaction evidence="7">
        <text>[protein]-L-isoaspartate + S-adenosyl-L-methionine = [protein]-L-isoaspartate alpha-methyl ester + S-adenosyl-L-homocysteine</text>
        <dbReference type="Rhea" id="RHEA:12705"/>
        <dbReference type="Rhea" id="RHEA-COMP:12143"/>
        <dbReference type="Rhea" id="RHEA-COMP:12144"/>
        <dbReference type="ChEBI" id="CHEBI:57856"/>
        <dbReference type="ChEBI" id="CHEBI:59789"/>
        <dbReference type="ChEBI" id="CHEBI:90596"/>
        <dbReference type="ChEBI" id="CHEBI:90598"/>
        <dbReference type="EC" id="2.1.1.77"/>
    </reaction>
</comment>
<dbReference type="Proteomes" id="UP001155010">
    <property type="component" value="Unassembled WGS sequence"/>
</dbReference>
<keyword evidence="6 7" id="KW-0949">S-adenosyl-L-methionine</keyword>
<evidence type="ECO:0000259" key="8">
    <source>
        <dbReference type="SMART" id="SM00650"/>
    </source>
</evidence>
<evidence type="ECO:0000256" key="2">
    <source>
        <dbReference type="ARBA" id="ARBA00005369"/>
    </source>
</evidence>
<proteinExistence type="inferred from homology"/>
<evidence type="ECO:0000256" key="5">
    <source>
        <dbReference type="ARBA" id="ARBA00022679"/>
    </source>
</evidence>
<evidence type="ECO:0000313" key="10">
    <source>
        <dbReference type="Proteomes" id="UP001155010"/>
    </source>
</evidence>
<dbReference type="Pfam" id="PF01135">
    <property type="entry name" value="PCMT"/>
    <property type="match status" value="1"/>
</dbReference>
<keyword evidence="4 7" id="KW-0489">Methyltransferase</keyword>
<dbReference type="NCBIfam" id="TIGR00080">
    <property type="entry name" value="pimt"/>
    <property type="match status" value="1"/>
</dbReference>
<evidence type="ECO:0000256" key="6">
    <source>
        <dbReference type="ARBA" id="ARBA00022691"/>
    </source>
</evidence>
<evidence type="ECO:0000256" key="7">
    <source>
        <dbReference type="HAMAP-Rule" id="MF_00090"/>
    </source>
</evidence>
<comment type="subcellular location">
    <subcellularLocation>
        <location evidence="1 7">Cytoplasm</location>
    </subcellularLocation>
</comment>
<name>A0A9X2U8E1_9BACT</name>
<dbReference type="CDD" id="cd02440">
    <property type="entry name" value="AdoMet_MTases"/>
    <property type="match status" value="1"/>
</dbReference>
<dbReference type="InterPro" id="IPR020598">
    <property type="entry name" value="rRNA_Ade_methylase_Trfase_N"/>
</dbReference>
<feature type="domain" description="Ribosomal RNA adenine methylase transferase N-terminal" evidence="8">
    <location>
        <begin position="83"/>
        <end position="229"/>
    </location>
</feature>
<comment type="function">
    <text evidence="7">Catalyzes the methyl esterification of L-isoaspartyl residues in peptides and proteins that result from spontaneous decomposition of normal L-aspartyl and L-asparaginyl residues. It plays a role in the repair and/or degradation of damaged proteins.</text>
</comment>
<comment type="similarity">
    <text evidence="2 7">Belongs to the methyltransferase superfamily. L-isoaspartyl/D-aspartyl protein methyltransferase family.</text>
</comment>
<dbReference type="SUPFAM" id="SSF53335">
    <property type="entry name" value="S-adenosyl-L-methionine-dependent methyltransferases"/>
    <property type="match status" value="1"/>
</dbReference>
<dbReference type="SMART" id="SM00650">
    <property type="entry name" value="rADc"/>
    <property type="match status" value="1"/>
</dbReference>
<comment type="caution">
    <text evidence="9">The sequence shown here is derived from an EMBL/GenBank/DDBJ whole genome shotgun (WGS) entry which is preliminary data.</text>
</comment>
<dbReference type="AlphaFoldDB" id="A0A9X2U8E1"/>
<protein>
    <recommendedName>
        <fullName evidence="7">Protein-L-isoaspartate O-methyltransferase</fullName>
        <ecNumber evidence="7">2.1.1.77</ecNumber>
    </recommendedName>
    <alternativeName>
        <fullName evidence="7">L-isoaspartyl protein carboxyl methyltransferase</fullName>
    </alternativeName>
    <alternativeName>
        <fullName evidence="7">Protein L-isoaspartyl methyltransferase</fullName>
    </alternativeName>
    <alternativeName>
        <fullName evidence="7">Protein-beta-aspartate methyltransferase</fullName>
        <shortName evidence="7">PIMT</shortName>
    </alternativeName>
</protein>
<dbReference type="FunFam" id="3.40.50.150:FF:000010">
    <property type="entry name" value="Protein-L-isoaspartate O-methyltransferase"/>
    <property type="match status" value="1"/>
</dbReference>
<dbReference type="NCBIfam" id="NF001453">
    <property type="entry name" value="PRK00312.1"/>
    <property type="match status" value="1"/>
</dbReference>
<keyword evidence="5 7" id="KW-0808">Transferase</keyword>
<evidence type="ECO:0000256" key="3">
    <source>
        <dbReference type="ARBA" id="ARBA00022490"/>
    </source>
</evidence>